<keyword evidence="1" id="KW-0805">Transcription regulation</keyword>
<accession>A0A7W5FNA8</accession>
<dbReference type="PANTHER" id="PTHR43280:SF28">
    <property type="entry name" value="HTH-TYPE TRANSCRIPTIONAL ACTIVATOR RHAS"/>
    <property type="match status" value="1"/>
</dbReference>
<keyword evidence="4" id="KW-0597">Phosphoprotein</keyword>
<proteinExistence type="predicted"/>
<dbReference type="InterPro" id="IPR011006">
    <property type="entry name" value="CheY-like_superfamily"/>
</dbReference>
<dbReference type="SUPFAM" id="SSF46689">
    <property type="entry name" value="Homeodomain-like"/>
    <property type="match status" value="2"/>
</dbReference>
<reference evidence="7 8" key="1">
    <citation type="submission" date="2020-08" db="EMBL/GenBank/DDBJ databases">
        <title>Genomic Encyclopedia of Type Strains, Phase III (KMG-III): the genomes of soil and plant-associated and newly described type strains.</title>
        <authorList>
            <person name="Whitman W."/>
        </authorList>
    </citation>
    <scope>NUCLEOTIDE SEQUENCE [LARGE SCALE GENOMIC DNA]</scope>
    <source>
        <strain evidence="7 8">CECT 5862</strain>
    </source>
</reference>
<dbReference type="SMART" id="SM00342">
    <property type="entry name" value="HTH_ARAC"/>
    <property type="match status" value="1"/>
</dbReference>
<dbReference type="EMBL" id="JACHXK010000006">
    <property type="protein sequence ID" value="MBB3110937.1"/>
    <property type="molecule type" value="Genomic_DNA"/>
</dbReference>
<dbReference type="PANTHER" id="PTHR43280">
    <property type="entry name" value="ARAC-FAMILY TRANSCRIPTIONAL REGULATOR"/>
    <property type="match status" value="1"/>
</dbReference>
<keyword evidence="2" id="KW-0238">DNA-binding</keyword>
<dbReference type="InterPro" id="IPR001789">
    <property type="entry name" value="Sig_transdc_resp-reg_receiver"/>
</dbReference>
<dbReference type="PROSITE" id="PS50110">
    <property type="entry name" value="RESPONSE_REGULATORY"/>
    <property type="match status" value="1"/>
</dbReference>
<dbReference type="Pfam" id="PF12833">
    <property type="entry name" value="HTH_18"/>
    <property type="match status" value="1"/>
</dbReference>
<evidence type="ECO:0000313" key="7">
    <source>
        <dbReference type="EMBL" id="MBB3110937.1"/>
    </source>
</evidence>
<evidence type="ECO:0000313" key="8">
    <source>
        <dbReference type="Proteomes" id="UP000570361"/>
    </source>
</evidence>
<protein>
    <submittedName>
        <fullName evidence="7">Two-component system response regulator YesN</fullName>
    </submittedName>
</protein>
<feature type="modified residue" description="4-aspartylphosphate" evidence="4">
    <location>
        <position position="55"/>
    </location>
</feature>
<dbReference type="PRINTS" id="PR00032">
    <property type="entry name" value="HTHARAC"/>
</dbReference>
<gene>
    <name evidence="7" type="ORF">FHS18_003005</name>
</gene>
<keyword evidence="8" id="KW-1185">Reference proteome</keyword>
<sequence>MKQLLIVDDEPLAIRSVVNAVNWEGVGIDNVLTAGNAKQAKQLFETNEIDIMLCDIEMPQESGIELLAWVKEQSPTTATIFLTCHADFTFAQKAIQLGSLDYLLKPIPPEDLEAAIRKAVSQRTVEDEIKQRSKSWVKHHPLFLERFWLDILSRAIPSNPAAIQAAAKERNIELPADMQVMPILIQVRRWHKQLSLRDEKILEYALMNSLQEMVQGVGRSVGVVPLERGRLLAILTELTLDGPEIKVLMESYIESCRKFFYCDISCYISDAGAPVDELPELRRRLEELQRNHVASDNEALILQSKAAGAPGAIPRPNMKLWRIHLEEGNRKKIHLEVNDFLDTLRSTPGVTSADLHQFVQNMLQIAYSILHDKGIQAHQLFQDRSSVELLERASGSITDLKLWAQHLIDKSFDYAADLEASGSIVDKVKAYISKHIQEDLNRENIAASFFLHPDYINRMFKKETGMSMTEFLQHERMNAAMELLAGTDQPVTVIAASIGYSNLSHFAKNFRKHTGLNPNEYRQQKPVQDPIH</sequence>
<evidence type="ECO:0000256" key="4">
    <source>
        <dbReference type="PROSITE-ProRule" id="PRU00169"/>
    </source>
</evidence>
<dbReference type="Proteomes" id="UP000570361">
    <property type="component" value="Unassembled WGS sequence"/>
</dbReference>
<feature type="domain" description="HTH araC/xylS-type" evidence="5">
    <location>
        <begin position="426"/>
        <end position="524"/>
    </location>
</feature>
<evidence type="ECO:0000256" key="3">
    <source>
        <dbReference type="ARBA" id="ARBA00023163"/>
    </source>
</evidence>
<dbReference type="Pfam" id="PF00072">
    <property type="entry name" value="Response_reg"/>
    <property type="match status" value="1"/>
</dbReference>
<evidence type="ECO:0000256" key="2">
    <source>
        <dbReference type="ARBA" id="ARBA00023125"/>
    </source>
</evidence>
<dbReference type="InterPro" id="IPR018060">
    <property type="entry name" value="HTH_AraC"/>
</dbReference>
<dbReference type="PROSITE" id="PS00041">
    <property type="entry name" value="HTH_ARAC_FAMILY_1"/>
    <property type="match status" value="1"/>
</dbReference>
<dbReference type="GO" id="GO:0043565">
    <property type="term" value="F:sequence-specific DNA binding"/>
    <property type="evidence" value="ECO:0007669"/>
    <property type="project" value="InterPro"/>
</dbReference>
<evidence type="ECO:0000259" key="5">
    <source>
        <dbReference type="PROSITE" id="PS01124"/>
    </source>
</evidence>
<dbReference type="InterPro" id="IPR009057">
    <property type="entry name" value="Homeodomain-like_sf"/>
</dbReference>
<keyword evidence="3" id="KW-0804">Transcription</keyword>
<dbReference type="PROSITE" id="PS01124">
    <property type="entry name" value="HTH_ARAC_FAMILY_2"/>
    <property type="match status" value="1"/>
</dbReference>
<dbReference type="AlphaFoldDB" id="A0A7W5FNA8"/>
<evidence type="ECO:0000256" key="1">
    <source>
        <dbReference type="ARBA" id="ARBA00023015"/>
    </source>
</evidence>
<dbReference type="GO" id="GO:0003700">
    <property type="term" value="F:DNA-binding transcription factor activity"/>
    <property type="evidence" value="ECO:0007669"/>
    <property type="project" value="InterPro"/>
</dbReference>
<organism evidence="7 8">
    <name type="scientific">Paenibacillus phyllosphaerae</name>
    <dbReference type="NCBI Taxonomy" id="274593"/>
    <lineage>
        <taxon>Bacteria</taxon>
        <taxon>Bacillati</taxon>
        <taxon>Bacillota</taxon>
        <taxon>Bacilli</taxon>
        <taxon>Bacillales</taxon>
        <taxon>Paenibacillaceae</taxon>
        <taxon>Paenibacillus</taxon>
    </lineage>
</organism>
<dbReference type="Gene3D" id="1.10.10.60">
    <property type="entry name" value="Homeodomain-like"/>
    <property type="match status" value="2"/>
</dbReference>
<dbReference type="CDD" id="cd17536">
    <property type="entry name" value="REC_YesN-like"/>
    <property type="match status" value="1"/>
</dbReference>
<dbReference type="Gene3D" id="3.40.50.2300">
    <property type="match status" value="1"/>
</dbReference>
<dbReference type="SUPFAM" id="SSF52172">
    <property type="entry name" value="CheY-like"/>
    <property type="match status" value="1"/>
</dbReference>
<dbReference type="SMART" id="SM00448">
    <property type="entry name" value="REC"/>
    <property type="match status" value="1"/>
</dbReference>
<name>A0A7W5FNA8_9BACL</name>
<feature type="domain" description="Response regulatory" evidence="6">
    <location>
        <begin position="3"/>
        <end position="120"/>
    </location>
</feature>
<dbReference type="InterPro" id="IPR018062">
    <property type="entry name" value="HTH_AraC-typ_CS"/>
</dbReference>
<evidence type="ECO:0000259" key="6">
    <source>
        <dbReference type="PROSITE" id="PS50110"/>
    </source>
</evidence>
<comment type="caution">
    <text evidence="7">The sequence shown here is derived from an EMBL/GenBank/DDBJ whole genome shotgun (WGS) entry which is preliminary data.</text>
</comment>
<dbReference type="GO" id="GO:0000160">
    <property type="term" value="P:phosphorelay signal transduction system"/>
    <property type="evidence" value="ECO:0007669"/>
    <property type="project" value="InterPro"/>
</dbReference>
<dbReference type="RefSeq" id="WP_183600843.1">
    <property type="nucleotide sequence ID" value="NZ_JACHXK010000006.1"/>
</dbReference>
<dbReference type="InterPro" id="IPR020449">
    <property type="entry name" value="Tscrpt_reg_AraC-type_HTH"/>
</dbReference>